<feature type="region of interest" description="Disordered" evidence="1">
    <location>
        <begin position="1"/>
        <end position="41"/>
    </location>
</feature>
<sequence length="96" mass="10724">MSSPQADYSHTADSPRRARRHRRSERRMLFSSPSAVRGRGASVKPNVELLNEELAVETELETATEASFVALVDSLRNEADVVAADAWRFEHVALPF</sequence>
<dbReference type="GeneID" id="25569547"/>
<dbReference type="RefSeq" id="XP_013762328.1">
    <property type="nucleotide sequence ID" value="XM_013906874.1"/>
</dbReference>
<proteinExistence type="predicted"/>
<accession>A0A0L0DIJ2</accession>
<dbReference type="AlphaFoldDB" id="A0A0L0DIJ2"/>
<name>A0A0L0DIJ2_THETB</name>
<feature type="compositionally biased region" description="Polar residues" evidence="1">
    <location>
        <begin position="1"/>
        <end position="12"/>
    </location>
</feature>
<protein>
    <submittedName>
        <fullName evidence="2">Uncharacterized protein</fullName>
    </submittedName>
</protein>
<reference evidence="2 3" key="1">
    <citation type="submission" date="2010-05" db="EMBL/GenBank/DDBJ databases">
        <title>The Genome Sequence of Thecamonas trahens ATCC 50062.</title>
        <authorList>
            <consortium name="The Broad Institute Genome Sequencing Platform"/>
            <person name="Russ C."/>
            <person name="Cuomo C."/>
            <person name="Shea T."/>
            <person name="Young S.K."/>
            <person name="Zeng Q."/>
            <person name="Koehrsen M."/>
            <person name="Haas B."/>
            <person name="Borodovsky M."/>
            <person name="Guigo R."/>
            <person name="Alvarado L."/>
            <person name="Berlin A."/>
            <person name="Bochicchio J."/>
            <person name="Borenstein D."/>
            <person name="Chapman S."/>
            <person name="Chen Z."/>
            <person name="Freedman E."/>
            <person name="Gellesch M."/>
            <person name="Goldberg J."/>
            <person name="Griggs A."/>
            <person name="Gujja S."/>
            <person name="Heilman E."/>
            <person name="Heiman D."/>
            <person name="Hepburn T."/>
            <person name="Howarth C."/>
            <person name="Jen D."/>
            <person name="Larson L."/>
            <person name="Mehta T."/>
            <person name="Park D."/>
            <person name="Pearson M."/>
            <person name="Roberts A."/>
            <person name="Saif S."/>
            <person name="Shenoy N."/>
            <person name="Sisk P."/>
            <person name="Stolte C."/>
            <person name="Sykes S."/>
            <person name="Thomson T."/>
            <person name="Walk T."/>
            <person name="White J."/>
            <person name="Yandava C."/>
            <person name="Burger G."/>
            <person name="Gray M.W."/>
            <person name="Holland P.W.H."/>
            <person name="King N."/>
            <person name="Lang F.B.F."/>
            <person name="Roger A.J."/>
            <person name="Ruiz-Trillo I."/>
            <person name="Lander E."/>
            <person name="Nusbaum C."/>
        </authorList>
    </citation>
    <scope>NUCLEOTIDE SEQUENCE [LARGE SCALE GENOMIC DNA]</scope>
    <source>
        <strain evidence="2 3">ATCC 50062</strain>
    </source>
</reference>
<evidence type="ECO:0000313" key="2">
    <source>
        <dbReference type="EMBL" id="KNC52102.1"/>
    </source>
</evidence>
<evidence type="ECO:0000313" key="3">
    <source>
        <dbReference type="Proteomes" id="UP000054408"/>
    </source>
</evidence>
<dbReference type="EMBL" id="GL349436">
    <property type="protein sequence ID" value="KNC52102.1"/>
    <property type="molecule type" value="Genomic_DNA"/>
</dbReference>
<evidence type="ECO:0000256" key="1">
    <source>
        <dbReference type="SAM" id="MobiDB-lite"/>
    </source>
</evidence>
<gene>
    <name evidence="2" type="ORF">AMSG_11632</name>
</gene>
<keyword evidence="3" id="KW-1185">Reference proteome</keyword>
<dbReference type="Proteomes" id="UP000054408">
    <property type="component" value="Unassembled WGS sequence"/>
</dbReference>
<organism evidence="2 3">
    <name type="scientific">Thecamonas trahens ATCC 50062</name>
    <dbReference type="NCBI Taxonomy" id="461836"/>
    <lineage>
        <taxon>Eukaryota</taxon>
        <taxon>Apusozoa</taxon>
        <taxon>Apusomonadida</taxon>
        <taxon>Apusomonadidae</taxon>
        <taxon>Thecamonas</taxon>
    </lineage>
</organism>